<reference evidence="1" key="2">
    <citation type="submission" date="2023-04" db="EMBL/GenBank/DDBJ databases">
        <authorList>
            <person name="Bu L."/>
            <person name="Lu L."/>
            <person name="Laidemitt M.R."/>
            <person name="Zhang S.M."/>
            <person name="Mutuku M."/>
            <person name="Mkoji G."/>
            <person name="Steinauer M."/>
            <person name="Loker E.S."/>
        </authorList>
    </citation>
    <scope>NUCLEOTIDE SEQUENCE</scope>
    <source>
        <strain evidence="1">KasaAsao</strain>
        <tissue evidence="1">Whole Snail</tissue>
    </source>
</reference>
<comment type="caution">
    <text evidence="1">The sequence shown here is derived from an EMBL/GenBank/DDBJ whole genome shotgun (WGS) entry which is preliminary data.</text>
</comment>
<dbReference type="AlphaFoldDB" id="A0AAD8BRQ2"/>
<proteinExistence type="predicted"/>
<evidence type="ECO:0000313" key="2">
    <source>
        <dbReference type="Proteomes" id="UP001233172"/>
    </source>
</evidence>
<feature type="non-terminal residue" evidence="1">
    <location>
        <position position="167"/>
    </location>
</feature>
<organism evidence="1 2">
    <name type="scientific">Biomphalaria pfeifferi</name>
    <name type="common">Bloodfluke planorb</name>
    <name type="synonym">Freshwater snail</name>
    <dbReference type="NCBI Taxonomy" id="112525"/>
    <lineage>
        <taxon>Eukaryota</taxon>
        <taxon>Metazoa</taxon>
        <taxon>Spiralia</taxon>
        <taxon>Lophotrochozoa</taxon>
        <taxon>Mollusca</taxon>
        <taxon>Gastropoda</taxon>
        <taxon>Heterobranchia</taxon>
        <taxon>Euthyneura</taxon>
        <taxon>Panpulmonata</taxon>
        <taxon>Hygrophila</taxon>
        <taxon>Lymnaeoidea</taxon>
        <taxon>Planorbidae</taxon>
        <taxon>Biomphalaria</taxon>
    </lineage>
</organism>
<evidence type="ECO:0000313" key="1">
    <source>
        <dbReference type="EMBL" id="KAK0059470.1"/>
    </source>
</evidence>
<dbReference type="EMBL" id="JASAOG010000042">
    <property type="protein sequence ID" value="KAK0059470.1"/>
    <property type="molecule type" value="Genomic_DNA"/>
</dbReference>
<gene>
    <name evidence="1" type="ORF">Bpfe_011239</name>
</gene>
<name>A0AAD8BRQ2_BIOPF</name>
<reference evidence="1" key="1">
    <citation type="journal article" date="2023" name="PLoS Negl. Trop. Dis.">
        <title>A genome sequence for Biomphalaria pfeifferi, the major vector snail for the human-infecting parasite Schistosoma mansoni.</title>
        <authorList>
            <person name="Bu L."/>
            <person name="Lu L."/>
            <person name="Laidemitt M.R."/>
            <person name="Zhang S.M."/>
            <person name="Mutuku M."/>
            <person name="Mkoji G."/>
            <person name="Steinauer M."/>
            <person name="Loker E.S."/>
        </authorList>
    </citation>
    <scope>NUCLEOTIDE SEQUENCE</scope>
    <source>
        <strain evidence="1">KasaAsao</strain>
    </source>
</reference>
<protein>
    <submittedName>
        <fullName evidence="1">Uncharacterized protein</fullName>
    </submittedName>
</protein>
<accession>A0AAD8BRQ2</accession>
<sequence length="167" mass="18296">MVRTGDLSVVCDCVVGKSGGDDFQGEKRDCDCCDDLNEIYRIGRKETNEETREVCYEPETFVPGIPATSRTDQDKVGSSSKLSAVDLKDLCLSVSTFDGTSNHESLKTVSNSLPWMTSGEIVNTGPNNGRDKNNKLDFGVGIRENLMLGYCFQTIDKKCICDDIVSS</sequence>
<keyword evidence="2" id="KW-1185">Reference proteome</keyword>
<dbReference type="Proteomes" id="UP001233172">
    <property type="component" value="Unassembled WGS sequence"/>
</dbReference>